<gene>
    <name evidence="6" type="ORF">SHERM_23308</name>
</gene>
<dbReference type="OrthoDB" id="676979at2759"/>
<keyword evidence="7" id="KW-1185">Reference proteome</keyword>
<organism evidence="6 7">
    <name type="scientific">Striga hermonthica</name>
    <name type="common">Purple witchweed</name>
    <name type="synonym">Buchnera hermonthica</name>
    <dbReference type="NCBI Taxonomy" id="68872"/>
    <lineage>
        <taxon>Eukaryota</taxon>
        <taxon>Viridiplantae</taxon>
        <taxon>Streptophyta</taxon>
        <taxon>Embryophyta</taxon>
        <taxon>Tracheophyta</taxon>
        <taxon>Spermatophyta</taxon>
        <taxon>Magnoliopsida</taxon>
        <taxon>eudicotyledons</taxon>
        <taxon>Gunneridae</taxon>
        <taxon>Pentapetalae</taxon>
        <taxon>asterids</taxon>
        <taxon>lamiids</taxon>
        <taxon>Lamiales</taxon>
        <taxon>Orobanchaceae</taxon>
        <taxon>Buchnereae</taxon>
        <taxon>Striga</taxon>
    </lineage>
</organism>
<keyword evidence="4" id="KW-0677">Repeat</keyword>
<reference evidence="6" key="1">
    <citation type="submission" date="2019-12" db="EMBL/GenBank/DDBJ databases">
        <authorList>
            <person name="Scholes J."/>
        </authorList>
    </citation>
    <scope>NUCLEOTIDE SEQUENCE</scope>
</reference>
<evidence type="ECO:0000313" key="7">
    <source>
        <dbReference type="Proteomes" id="UP001153555"/>
    </source>
</evidence>
<evidence type="ECO:0000256" key="1">
    <source>
        <dbReference type="ARBA" id="ARBA00004613"/>
    </source>
</evidence>
<keyword evidence="2" id="KW-0964">Secreted</keyword>
<evidence type="ECO:0000256" key="3">
    <source>
        <dbReference type="ARBA" id="ARBA00022729"/>
    </source>
</evidence>
<name>A0A9N7REY5_STRHE</name>
<comment type="subcellular location">
    <subcellularLocation>
        <location evidence="1">Secreted</location>
    </subcellularLocation>
</comment>
<proteinExistence type="predicted"/>
<feature type="region of interest" description="Disordered" evidence="5">
    <location>
        <begin position="89"/>
        <end position="159"/>
    </location>
</feature>
<accession>A0A9N7REY5</accession>
<dbReference type="GO" id="GO:0005576">
    <property type="term" value="C:extracellular region"/>
    <property type="evidence" value="ECO:0007669"/>
    <property type="project" value="UniProtKB-SubCell"/>
</dbReference>
<dbReference type="Proteomes" id="UP001153555">
    <property type="component" value="Unassembled WGS sequence"/>
</dbReference>
<evidence type="ECO:0000256" key="4">
    <source>
        <dbReference type="ARBA" id="ARBA00022737"/>
    </source>
</evidence>
<feature type="compositionally biased region" description="Basic and acidic residues" evidence="5">
    <location>
        <begin position="120"/>
        <end position="132"/>
    </location>
</feature>
<evidence type="ECO:0000313" key="6">
    <source>
        <dbReference type="EMBL" id="CAA0827613.1"/>
    </source>
</evidence>
<evidence type="ECO:0000256" key="5">
    <source>
        <dbReference type="SAM" id="MobiDB-lite"/>
    </source>
</evidence>
<comment type="caution">
    <text evidence="6">The sequence shown here is derived from an EMBL/GenBank/DDBJ whole genome shotgun (WGS) entry which is preliminary data.</text>
</comment>
<sequence length="159" mass="17852">MSDSISKVKLLYGLLKINRPVGPFLKVVLGLLELRYLDLWFNDFEGPIPIKLFEKLPDAIFLNSKRELFLAREKKQRLGQECQTVLSEKVDSEATGCRMPTSRGASKPKPPKKGSPPKVEAPKYEPNHEPKPSPHPIKPSPSQKQMPNASHAGFFSANY</sequence>
<dbReference type="InterPro" id="IPR051582">
    <property type="entry name" value="LRR_extensin-like_regulator"/>
</dbReference>
<dbReference type="PANTHER" id="PTHR32093:SF120">
    <property type="entry name" value="LEUCINE-RICH REPEAT EXTENSIN-LIKE PROTEIN 3-RELATED"/>
    <property type="match status" value="1"/>
</dbReference>
<dbReference type="AlphaFoldDB" id="A0A9N7REY5"/>
<dbReference type="PANTHER" id="PTHR32093">
    <property type="entry name" value="LEUCINE-RICH REPEAT EXTENSIN-LIKE PROTEIN 3-RELATED"/>
    <property type="match status" value="1"/>
</dbReference>
<evidence type="ECO:0000256" key="2">
    <source>
        <dbReference type="ARBA" id="ARBA00022525"/>
    </source>
</evidence>
<keyword evidence="3" id="KW-0732">Signal</keyword>
<protein>
    <submittedName>
        <fullName evidence="6">Pollen-specific leucine-rich repeat extensin-like protein 4</fullName>
    </submittedName>
</protein>
<dbReference type="EMBL" id="CACSLK010027752">
    <property type="protein sequence ID" value="CAA0827613.1"/>
    <property type="molecule type" value="Genomic_DNA"/>
</dbReference>